<dbReference type="InParanoid" id="M4BSK9"/>
<evidence type="ECO:0000313" key="2">
    <source>
        <dbReference type="Proteomes" id="UP000011713"/>
    </source>
</evidence>
<keyword evidence="2" id="KW-1185">Reference proteome</keyword>
<reference evidence="2" key="1">
    <citation type="journal article" date="2010" name="Science">
        <title>Signatures of adaptation to obligate biotrophy in the Hyaloperonospora arabidopsidis genome.</title>
        <authorList>
            <person name="Baxter L."/>
            <person name="Tripathy S."/>
            <person name="Ishaque N."/>
            <person name="Boot N."/>
            <person name="Cabral A."/>
            <person name="Kemen E."/>
            <person name="Thines M."/>
            <person name="Ah-Fong A."/>
            <person name="Anderson R."/>
            <person name="Badejoko W."/>
            <person name="Bittner-Eddy P."/>
            <person name="Boore J.L."/>
            <person name="Chibucos M.C."/>
            <person name="Coates M."/>
            <person name="Dehal P."/>
            <person name="Delehaunty K."/>
            <person name="Dong S."/>
            <person name="Downton P."/>
            <person name="Dumas B."/>
            <person name="Fabro G."/>
            <person name="Fronick C."/>
            <person name="Fuerstenberg S.I."/>
            <person name="Fulton L."/>
            <person name="Gaulin E."/>
            <person name="Govers F."/>
            <person name="Hughes L."/>
            <person name="Humphray S."/>
            <person name="Jiang R.H."/>
            <person name="Judelson H."/>
            <person name="Kamoun S."/>
            <person name="Kyung K."/>
            <person name="Meijer H."/>
            <person name="Minx P."/>
            <person name="Morris P."/>
            <person name="Nelson J."/>
            <person name="Phuntumart V."/>
            <person name="Qutob D."/>
            <person name="Rehmany A."/>
            <person name="Rougon-Cardoso A."/>
            <person name="Ryden P."/>
            <person name="Torto-Alalibo T."/>
            <person name="Studholme D."/>
            <person name="Wang Y."/>
            <person name="Win J."/>
            <person name="Wood J."/>
            <person name="Clifton S.W."/>
            <person name="Rogers J."/>
            <person name="Van den Ackerveken G."/>
            <person name="Jones J.D."/>
            <person name="McDowell J.M."/>
            <person name="Beynon J."/>
            <person name="Tyler B.M."/>
        </authorList>
    </citation>
    <scope>NUCLEOTIDE SEQUENCE [LARGE SCALE GENOMIC DNA]</scope>
    <source>
        <strain evidence="2">Emoy2</strain>
    </source>
</reference>
<dbReference type="HOGENOM" id="CLU_2502705_0_0_1"/>
<dbReference type="VEuPathDB" id="FungiDB:HpaG809443"/>
<accession>M4BSK9</accession>
<protein>
    <submittedName>
        <fullName evidence="1">Uncharacterized protein</fullName>
    </submittedName>
</protein>
<organism evidence="1 2">
    <name type="scientific">Hyaloperonospora arabidopsidis (strain Emoy2)</name>
    <name type="common">Downy mildew agent</name>
    <name type="synonym">Peronospora arabidopsidis</name>
    <dbReference type="NCBI Taxonomy" id="559515"/>
    <lineage>
        <taxon>Eukaryota</taxon>
        <taxon>Sar</taxon>
        <taxon>Stramenopiles</taxon>
        <taxon>Oomycota</taxon>
        <taxon>Peronosporomycetes</taxon>
        <taxon>Peronosporales</taxon>
        <taxon>Peronosporaceae</taxon>
        <taxon>Hyaloperonospora</taxon>
    </lineage>
</organism>
<dbReference type="Proteomes" id="UP000011713">
    <property type="component" value="Unassembled WGS sequence"/>
</dbReference>
<proteinExistence type="predicted"/>
<sequence length="86" mass="9758">MKLTCRVGSHQTNVPPTSAQQFIRVKNVHNWTASRSKLPFIIGTLSISTGKFIMPTRGELYSLKLCRLAENQTQHGRVHQLDILQE</sequence>
<evidence type="ECO:0000313" key="1">
    <source>
        <dbReference type="EnsemblProtists" id="HpaP809443"/>
    </source>
</evidence>
<dbReference type="AlphaFoldDB" id="M4BSK9"/>
<dbReference type="EMBL" id="JH598725">
    <property type="status" value="NOT_ANNOTATED_CDS"/>
    <property type="molecule type" value="Genomic_DNA"/>
</dbReference>
<name>M4BSK9_HYAAE</name>
<reference evidence="1" key="2">
    <citation type="submission" date="2015-06" db="UniProtKB">
        <authorList>
            <consortium name="EnsemblProtists"/>
        </authorList>
    </citation>
    <scope>IDENTIFICATION</scope>
    <source>
        <strain evidence="1">Emoy2</strain>
    </source>
</reference>
<dbReference type="EnsemblProtists" id="HpaT809443">
    <property type="protein sequence ID" value="HpaP809443"/>
    <property type="gene ID" value="HpaG809443"/>
</dbReference>